<dbReference type="GO" id="GO:0009245">
    <property type="term" value="P:lipid A biosynthetic process"/>
    <property type="evidence" value="ECO:0007669"/>
    <property type="project" value="UniProtKB-UniRule"/>
</dbReference>
<dbReference type="HAMAP" id="MF_00392">
    <property type="entry name" value="LpxB"/>
    <property type="match status" value="1"/>
</dbReference>
<comment type="caution">
    <text evidence="12">The sequence shown here is derived from an EMBL/GenBank/DDBJ whole genome shotgun (WGS) entry which is preliminary data.</text>
</comment>
<gene>
    <name evidence="11" type="primary">lpxB</name>
    <name evidence="12" type="ORF">WH95_07590</name>
</gene>
<dbReference type="GO" id="GO:0008915">
    <property type="term" value="F:lipid-A-disaccharide synthase activity"/>
    <property type="evidence" value="ECO:0007669"/>
    <property type="project" value="UniProtKB-UniRule"/>
</dbReference>
<evidence type="ECO:0000256" key="6">
    <source>
        <dbReference type="ARBA" id="ARBA00022556"/>
    </source>
</evidence>
<evidence type="ECO:0000256" key="7">
    <source>
        <dbReference type="ARBA" id="ARBA00022676"/>
    </source>
</evidence>
<dbReference type="UniPathway" id="UPA00973"/>
<dbReference type="PATRIC" id="fig|1549748.8.peg.3480"/>
<dbReference type="InterPro" id="IPR003835">
    <property type="entry name" value="Glyco_trans_19"/>
</dbReference>
<name>A0A0M2RDA7_9PROT</name>
<dbReference type="Pfam" id="PF02684">
    <property type="entry name" value="LpxB"/>
    <property type="match status" value="1"/>
</dbReference>
<keyword evidence="7 11" id="KW-0328">Glycosyltransferase</keyword>
<dbReference type="PANTHER" id="PTHR30372:SF4">
    <property type="entry name" value="LIPID-A-DISACCHARIDE SYNTHASE, MITOCHONDRIAL-RELATED"/>
    <property type="match status" value="1"/>
</dbReference>
<sequence length="392" mass="43183">MTEPKSDVPLIYLIAGEPSGDQLGARLMAALKQETGGKIRFAGIGGERMSAEGLESLFPISEISVMGLAEVLPHIPNILRRIKQTKEHILKIKPSALVTIDAPGFSLKVSKGLKGQSIPLIHYVAPSVWAWKPKRAEKVSRYLDHLLTLLPFEPPYFEKHGLETTFVGHPVLEGEQITEADRDAICDEFSLDPSAPILTVLPGSRRGEVLRLGPLFKEAVIELRKSLPNLQCVIPTVSNVRPFIDELIEQWPTPVRVIEGVKGKHKAFKCSDVALAASGTVALELAVDHVPTVVAYKVSPVTAFFAKFLLKIKYVSLANILLNREVQPELIQKNCNVPDIVKHISSLFRDRQKREDQIKGYTEAVAKLKAENHMPSIKAAKTILSVISASNK</sequence>
<dbReference type="GO" id="GO:0016020">
    <property type="term" value="C:membrane"/>
    <property type="evidence" value="ECO:0007669"/>
    <property type="project" value="GOC"/>
</dbReference>
<keyword evidence="9 11" id="KW-0443">Lipid metabolism</keyword>
<dbReference type="EC" id="2.4.1.182" evidence="3 11"/>
<evidence type="ECO:0000256" key="1">
    <source>
        <dbReference type="ARBA" id="ARBA00002056"/>
    </source>
</evidence>
<keyword evidence="6 11" id="KW-0441">Lipid A biosynthesis</keyword>
<dbReference type="EMBL" id="LANI01000004">
    <property type="protein sequence ID" value="KKJ77543.1"/>
    <property type="molecule type" value="Genomic_DNA"/>
</dbReference>
<evidence type="ECO:0000256" key="10">
    <source>
        <dbReference type="ARBA" id="ARBA00048975"/>
    </source>
</evidence>
<comment type="pathway">
    <text evidence="11">Bacterial outer membrane biogenesis; LPS lipid A biosynthesis.</text>
</comment>
<evidence type="ECO:0000256" key="2">
    <source>
        <dbReference type="ARBA" id="ARBA00007868"/>
    </source>
</evidence>
<proteinExistence type="inferred from homology"/>
<evidence type="ECO:0000256" key="9">
    <source>
        <dbReference type="ARBA" id="ARBA00023098"/>
    </source>
</evidence>
<dbReference type="OrthoDB" id="9801642at2"/>
<accession>A0A0M2RDA7</accession>
<comment type="function">
    <text evidence="1 11">Condensation of UDP-2,3-diacylglucosamine and 2,3-diacylglucosamine-1-phosphate to form lipid A disaccharide, a precursor of lipid A, a phosphorylated glycolipid that anchors the lipopolysaccharide to the outer membrane of the cell.</text>
</comment>
<comment type="catalytic activity">
    <reaction evidence="10 11">
        <text>a lipid X + a UDP-2-N,3-O-bis[(3R)-3-hydroxyacyl]-alpha-D-glucosamine = a lipid A disaccharide + UDP + H(+)</text>
        <dbReference type="Rhea" id="RHEA:67828"/>
        <dbReference type="ChEBI" id="CHEBI:15378"/>
        <dbReference type="ChEBI" id="CHEBI:58223"/>
        <dbReference type="ChEBI" id="CHEBI:137748"/>
        <dbReference type="ChEBI" id="CHEBI:176338"/>
        <dbReference type="ChEBI" id="CHEBI:176343"/>
        <dbReference type="EC" id="2.4.1.182"/>
    </reaction>
</comment>
<keyword evidence="5 11" id="KW-0444">Lipid biosynthesis</keyword>
<dbReference type="GO" id="GO:0005543">
    <property type="term" value="F:phospholipid binding"/>
    <property type="evidence" value="ECO:0007669"/>
    <property type="project" value="TreeGrafter"/>
</dbReference>
<evidence type="ECO:0000313" key="12">
    <source>
        <dbReference type="EMBL" id="KKJ77543.1"/>
    </source>
</evidence>
<organism evidence="12 13">
    <name type="scientific">Kiloniella litopenaei</name>
    <dbReference type="NCBI Taxonomy" id="1549748"/>
    <lineage>
        <taxon>Bacteria</taxon>
        <taxon>Pseudomonadati</taxon>
        <taxon>Pseudomonadota</taxon>
        <taxon>Alphaproteobacteria</taxon>
        <taxon>Rhodospirillales</taxon>
        <taxon>Kiloniellaceae</taxon>
        <taxon>Kiloniella</taxon>
    </lineage>
</organism>
<comment type="similarity">
    <text evidence="2 11">Belongs to the LpxB family.</text>
</comment>
<evidence type="ECO:0000256" key="8">
    <source>
        <dbReference type="ARBA" id="ARBA00022679"/>
    </source>
</evidence>
<evidence type="ECO:0000256" key="3">
    <source>
        <dbReference type="ARBA" id="ARBA00012687"/>
    </source>
</evidence>
<dbReference type="RefSeq" id="WP_046505155.1">
    <property type="nucleotide sequence ID" value="NZ_LANI01000004.1"/>
</dbReference>
<dbReference type="Proteomes" id="UP000034491">
    <property type="component" value="Unassembled WGS sequence"/>
</dbReference>
<dbReference type="STRING" id="1549748.WH95_07590"/>
<evidence type="ECO:0000256" key="11">
    <source>
        <dbReference type="HAMAP-Rule" id="MF_00392"/>
    </source>
</evidence>
<evidence type="ECO:0000313" key="13">
    <source>
        <dbReference type="Proteomes" id="UP000034491"/>
    </source>
</evidence>
<dbReference type="AlphaFoldDB" id="A0A0M2RDA7"/>
<dbReference type="NCBIfam" id="TIGR00215">
    <property type="entry name" value="lpxB"/>
    <property type="match status" value="1"/>
</dbReference>
<reference evidence="12 13" key="1">
    <citation type="submission" date="2015-03" db="EMBL/GenBank/DDBJ databases">
        <title>Genome sequence of Kiloniella sp. P1-1, isolated from the gut microflora of Pacific white shrimp, Penaeus vannamei.</title>
        <authorList>
            <person name="Shao Z."/>
            <person name="Wang L."/>
            <person name="Li X."/>
        </authorList>
    </citation>
    <scope>NUCLEOTIDE SEQUENCE [LARGE SCALE GENOMIC DNA]</scope>
    <source>
        <strain evidence="12 13">P1-1</strain>
    </source>
</reference>
<evidence type="ECO:0000256" key="4">
    <source>
        <dbReference type="ARBA" id="ARBA00020902"/>
    </source>
</evidence>
<keyword evidence="8 11" id="KW-0808">Transferase</keyword>
<dbReference type="PANTHER" id="PTHR30372">
    <property type="entry name" value="LIPID-A-DISACCHARIDE SYNTHASE"/>
    <property type="match status" value="1"/>
</dbReference>
<evidence type="ECO:0000256" key="5">
    <source>
        <dbReference type="ARBA" id="ARBA00022516"/>
    </source>
</evidence>
<dbReference type="SUPFAM" id="SSF53756">
    <property type="entry name" value="UDP-Glycosyltransferase/glycogen phosphorylase"/>
    <property type="match status" value="1"/>
</dbReference>
<protein>
    <recommendedName>
        <fullName evidence="4 11">Lipid-A-disaccharide synthase</fullName>
        <ecNumber evidence="3 11">2.4.1.182</ecNumber>
    </recommendedName>
</protein>
<keyword evidence="13" id="KW-1185">Reference proteome</keyword>